<evidence type="ECO:0000313" key="4">
    <source>
        <dbReference type="Proteomes" id="UP000239068"/>
    </source>
</evidence>
<feature type="domain" description="Helicase HerA-like C-terminal" evidence="2">
    <location>
        <begin position="35"/>
        <end position="485"/>
    </location>
</feature>
<keyword evidence="4" id="KW-1185">Reference proteome</keyword>
<dbReference type="CDD" id="cd01983">
    <property type="entry name" value="SIMIBI"/>
    <property type="match status" value="1"/>
</dbReference>
<comment type="caution">
    <text evidence="3">The sequence shown here is derived from an EMBL/GenBank/DDBJ whole genome shotgun (WGS) entry which is preliminary data.</text>
</comment>
<dbReference type="InterPro" id="IPR027417">
    <property type="entry name" value="P-loop_NTPase"/>
</dbReference>
<dbReference type="InterPro" id="IPR051162">
    <property type="entry name" value="T4SS_component"/>
</dbReference>
<dbReference type="Gene3D" id="3.40.50.300">
    <property type="entry name" value="P-loop containing nucleotide triphosphate hydrolases"/>
    <property type="match status" value="2"/>
</dbReference>
<reference evidence="3 4" key="1">
    <citation type="submission" date="2016-12" db="EMBL/GenBank/DDBJ databases">
        <title>Trade-off between light-utilization and light-protection in marine flavobacteria.</title>
        <authorList>
            <person name="Kumagai Y."/>
            <person name="Yoshizawa S."/>
            <person name="Kogure K."/>
            <person name="Iwasaki W."/>
        </authorList>
    </citation>
    <scope>NUCLEOTIDE SEQUENCE [LARGE SCALE GENOMIC DNA]</scope>
    <source>
        <strain evidence="3 4">ATCC 43844</strain>
    </source>
</reference>
<evidence type="ECO:0000259" key="2">
    <source>
        <dbReference type="Pfam" id="PF05872"/>
    </source>
</evidence>
<dbReference type="AlphaFoldDB" id="A0A2S7WVH1"/>
<proteinExistence type="predicted"/>
<name>A0A2S7WVH1_9FLAO</name>
<dbReference type="OrthoDB" id="9758751at2"/>
<dbReference type="PANTHER" id="PTHR30121:SF6">
    <property type="entry name" value="SLR6007 PROTEIN"/>
    <property type="match status" value="1"/>
</dbReference>
<feature type="compositionally biased region" description="Basic and acidic residues" evidence="1">
    <location>
        <begin position="464"/>
        <end position="473"/>
    </location>
</feature>
<dbReference type="EMBL" id="MSCM01000001">
    <property type="protein sequence ID" value="PQJ81548.1"/>
    <property type="molecule type" value="Genomic_DNA"/>
</dbReference>
<dbReference type="Proteomes" id="UP000239068">
    <property type="component" value="Unassembled WGS sequence"/>
</dbReference>
<dbReference type="SUPFAM" id="SSF52540">
    <property type="entry name" value="P-loop containing nucleoside triphosphate hydrolases"/>
    <property type="match status" value="1"/>
</dbReference>
<protein>
    <submittedName>
        <fullName evidence="3">ATPase</fullName>
    </submittedName>
</protein>
<accession>A0A2S7WVH1</accession>
<sequence>MSQQEEFFEYINNGYATKCDYIELGAAMLGEETITNAIVKIPLKTLNRHGLIAGATGTGKTKTLQVLAETLSDKGIPVLLMDIKGDLSGLAQPSPGHPKIDERHAKIGFPFEAKKFPIEVLTISEQKGTRMRATVSEFGPVLLSRILDLSEVQQGIVAIIFKYCDDNKLPLLDIKDFKKVLQYVTDEGKEEIQKEYGRISSSSTGAILRKIIEIEQQGGDLFFGEKSFEVEDLTRIDENGRGIISVLRLTDIQDKPKLFSTFMMQLLAEIYETFPEQGDSGRPELIIFIDEAHLVFEEASKALLNQIESIVKLIRSKGIGLYFVTQNPNDVPEDVLAQLGLKIQHALRAFTAKDRKAIKLAAENYPSSDYYDTKEVLTQLGIGEAFVSVLNEKGIPTPLARTMLRAPMSRMDILTDKELAAVIDNSKLIHKYNQELDRESAYEMLNSKIEKINLAEEKAIKDLKDQKERERNKKSSSRTYTTSSTRQNPIVKVLTSATFIRAFFGILKKVMK</sequence>
<evidence type="ECO:0000256" key="1">
    <source>
        <dbReference type="SAM" id="MobiDB-lite"/>
    </source>
</evidence>
<organism evidence="3 4">
    <name type="scientific">Polaribacter glomeratus</name>
    <dbReference type="NCBI Taxonomy" id="102"/>
    <lineage>
        <taxon>Bacteria</taxon>
        <taxon>Pseudomonadati</taxon>
        <taxon>Bacteroidota</taxon>
        <taxon>Flavobacteriia</taxon>
        <taxon>Flavobacteriales</taxon>
        <taxon>Flavobacteriaceae</taxon>
    </lineage>
</organism>
<gene>
    <name evidence="3" type="ORF">BTO16_02735</name>
</gene>
<evidence type="ECO:0000313" key="3">
    <source>
        <dbReference type="EMBL" id="PQJ81548.1"/>
    </source>
</evidence>
<dbReference type="RefSeq" id="WP_105020122.1">
    <property type="nucleotide sequence ID" value="NZ_MSCM01000001.1"/>
</dbReference>
<dbReference type="Pfam" id="PF05872">
    <property type="entry name" value="HerA_C"/>
    <property type="match status" value="1"/>
</dbReference>
<dbReference type="InterPro" id="IPR033186">
    <property type="entry name" value="HerA_C"/>
</dbReference>
<dbReference type="PANTHER" id="PTHR30121">
    <property type="entry name" value="UNCHARACTERIZED PROTEIN YJGR-RELATED"/>
    <property type="match status" value="1"/>
</dbReference>
<feature type="region of interest" description="Disordered" evidence="1">
    <location>
        <begin position="464"/>
        <end position="485"/>
    </location>
</feature>